<organism evidence="1 2">
    <name type="scientific">Massilia agri</name>
    <dbReference type="NCBI Taxonomy" id="1886785"/>
    <lineage>
        <taxon>Bacteria</taxon>
        <taxon>Pseudomonadati</taxon>
        <taxon>Pseudomonadota</taxon>
        <taxon>Betaproteobacteria</taxon>
        <taxon>Burkholderiales</taxon>
        <taxon>Oxalobacteraceae</taxon>
        <taxon>Telluria group</taxon>
        <taxon>Massilia</taxon>
    </lineage>
</organism>
<gene>
    <name evidence="1" type="ORF">NX780_15055</name>
</gene>
<sequence length="105" mass="11586">MSLHASETYAHPPESSTACRRHHVDGNLVLSELNPDAVIDQPDDASVPLTLLTFGSVREICPKCQQTHLKLVLRQDSVRMAHLFCADCESCFDAHYRDGAPALTI</sequence>
<reference evidence="1 2" key="1">
    <citation type="submission" date="2022-08" db="EMBL/GenBank/DDBJ databases">
        <title>Reclassification of Massilia species as members of the genera Telluria, Duganella, Pseudoduganella, Mokoshia gen. nov. and Zemynaea gen. nov. using orthogonal and non-orthogonal genome-based approaches.</title>
        <authorList>
            <person name="Bowman J.P."/>
        </authorList>
    </citation>
    <scope>NUCLEOTIDE SEQUENCE [LARGE SCALE GENOMIC DNA]</scope>
    <source>
        <strain evidence="1 2">JCM 31661</strain>
    </source>
</reference>
<name>A0ABT2AN47_9BURK</name>
<dbReference type="Proteomes" id="UP001206572">
    <property type="component" value="Unassembled WGS sequence"/>
</dbReference>
<keyword evidence="2" id="KW-1185">Reference proteome</keyword>
<evidence type="ECO:0000313" key="2">
    <source>
        <dbReference type="Proteomes" id="UP001206572"/>
    </source>
</evidence>
<dbReference type="RefSeq" id="WP_258828689.1">
    <property type="nucleotide sequence ID" value="NZ_JANUHA010000010.1"/>
</dbReference>
<proteinExistence type="predicted"/>
<accession>A0ABT2AN47</accession>
<evidence type="ECO:0000313" key="1">
    <source>
        <dbReference type="EMBL" id="MCS0597666.1"/>
    </source>
</evidence>
<protein>
    <submittedName>
        <fullName evidence="1">Uncharacterized protein</fullName>
    </submittedName>
</protein>
<dbReference type="EMBL" id="JANUHA010000010">
    <property type="protein sequence ID" value="MCS0597666.1"/>
    <property type="molecule type" value="Genomic_DNA"/>
</dbReference>
<comment type="caution">
    <text evidence="1">The sequence shown here is derived from an EMBL/GenBank/DDBJ whole genome shotgun (WGS) entry which is preliminary data.</text>
</comment>